<sequence length="289" mass="33100">HAVNLRIKVKRIFGKLSRVMRSEWGLKAQALHTLYDEIVAPLVAYAAGAWFQSAEKVAIRRCLDSLQRSVLLLITKCCRTVSTAALQVIAGKMPLDLLLVRRGLEYMLKTGREAHVIDVRVSRPRSRFGGEQERFCWIREERKSIQLAVRDIWQDRWSSSNKGRVTYLFISDVIWVEHSVREWFAPSYQLAFLLTGHGSLKGKLYQLGLSEAPECVCGEVEVWKHVTFACAEYEDLRFSLQGELGQLRLVDGSYNWMIGSKDNFIAFNKFGVLVFERRRRVLQSLGGSS</sequence>
<accession>A0A023F6H0</accession>
<dbReference type="GO" id="GO:0003964">
    <property type="term" value="F:RNA-directed DNA polymerase activity"/>
    <property type="evidence" value="ECO:0007669"/>
    <property type="project" value="UniProtKB-KW"/>
</dbReference>
<keyword evidence="1" id="KW-0695">RNA-directed DNA polymerase</keyword>
<keyword evidence="1" id="KW-0808">Transferase</keyword>
<proteinExistence type="evidence at transcript level"/>
<reference evidence="1" key="1">
    <citation type="journal article" date="2014" name="PLoS Negl. Trop. Dis.">
        <title>An updated insight into the Sialotranscriptome of Triatoma infestans: developmental stage and geographic variations.</title>
        <authorList>
            <person name="Schwarz A."/>
            <person name="Medrano-Mercado N."/>
            <person name="Schaub G.A."/>
            <person name="Struchiner C.J."/>
            <person name="Bargues M.D."/>
            <person name="Levy M.Z."/>
            <person name="Ribeiro J.M."/>
        </authorList>
    </citation>
    <scope>NUCLEOTIDE SEQUENCE</scope>
    <source>
        <strain evidence="1">Chile</strain>
        <tissue evidence="1">Salivary glands</tissue>
    </source>
</reference>
<keyword evidence="1" id="KW-0548">Nucleotidyltransferase</keyword>
<dbReference type="AlphaFoldDB" id="A0A023F6H0"/>
<feature type="non-terminal residue" evidence="1">
    <location>
        <position position="1"/>
    </location>
</feature>
<dbReference type="EMBL" id="GBBI01001870">
    <property type="protein sequence ID" value="JAC16842.1"/>
    <property type="molecule type" value="mRNA"/>
</dbReference>
<evidence type="ECO:0000313" key="1">
    <source>
        <dbReference type="EMBL" id="JAC16842.1"/>
    </source>
</evidence>
<organism evidence="1">
    <name type="scientific">Triatoma infestans</name>
    <name type="common">Assassin bug</name>
    <dbReference type="NCBI Taxonomy" id="30076"/>
    <lineage>
        <taxon>Eukaryota</taxon>
        <taxon>Metazoa</taxon>
        <taxon>Ecdysozoa</taxon>
        <taxon>Arthropoda</taxon>
        <taxon>Hexapoda</taxon>
        <taxon>Insecta</taxon>
        <taxon>Pterygota</taxon>
        <taxon>Neoptera</taxon>
        <taxon>Paraneoptera</taxon>
        <taxon>Hemiptera</taxon>
        <taxon>Heteroptera</taxon>
        <taxon>Panheteroptera</taxon>
        <taxon>Cimicomorpha</taxon>
        <taxon>Reduviidae</taxon>
        <taxon>Triatominae</taxon>
        <taxon>Triatoma</taxon>
    </lineage>
</organism>
<name>A0A023F6H0_TRIIF</name>
<protein>
    <submittedName>
        <fullName evidence="1">Putative reverse transcriptase</fullName>
    </submittedName>
</protein>